<keyword evidence="3" id="KW-1185">Reference proteome</keyword>
<proteinExistence type="predicted"/>
<feature type="signal peptide" evidence="1">
    <location>
        <begin position="1"/>
        <end position="21"/>
    </location>
</feature>
<evidence type="ECO:0000313" key="2">
    <source>
        <dbReference type="EMBL" id="OKL49610.1"/>
    </source>
</evidence>
<organism evidence="2 3">
    <name type="scientific">Boudabousia liubingyangii</name>
    <dbReference type="NCBI Taxonomy" id="1921764"/>
    <lineage>
        <taxon>Bacteria</taxon>
        <taxon>Bacillati</taxon>
        <taxon>Actinomycetota</taxon>
        <taxon>Actinomycetes</taxon>
        <taxon>Actinomycetales</taxon>
        <taxon>Actinomycetaceae</taxon>
        <taxon>Boudabousia</taxon>
    </lineage>
</organism>
<accession>A0A1Q5PQ96</accession>
<dbReference type="STRING" id="1921764.BSR28_01250"/>
<feature type="chain" id="PRO_5039536946" description="Lipoprotein" evidence="1">
    <location>
        <begin position="22"/>
        <end position="385"/>
    </location>
</feature>
<name>A0A1Q5PQ96_9ACTO</name>
<comment type="caution">
    <text evidence="2">The sequence shown here is derived from an EMBL/GenBank/DDBJ whole genome shotgun (WGS) entry which is preliminary data.</text>
</comment>
<keyword evidence="1" id="KW-0732">Signal</keyword>
<dbReference type="AlphaFoldDB" id="A0A1Q5PQ96"/>
<reference evidence="2 3" key="1">
    <citation type="submission" date="2016-11" db="EMBL/GenBank/DDBJ databases">
        <title>Actinomyces gypaetusis sp. nov. isolated from the vulture Gypaetus barbatus in Qinghai Tibet Plateau China.</title>
        <authorList>
            <person name="Meng X."/>
        </authorList>
    </citation>
    <scope>NUCLEOTIDE SEQUENCE [LARGE SCALE GENOMIC DNA]</scope>
    <source>
        <strain evidence="2 3">VUL4_2</strain>
    </source>
</reference>
<evidence type="ECO:0000313" key="3">
    <source>
        <dbReference type="Proteomes" id="UP000186785"/>
    </source>
</evidence>
<dbReference type="RefSeq" id="WP_073708501.1">
    <property type="nucleotide sequence ID" value="NZ_MQSV01000001.1"/>
</dbReference>
<evidence type="ECO:0008006" key="4">
    <source>
        <dbReference type="Google" id="ProtNLM"/>
    </source>
</evidence>
<gene>
    <name evidence="2" type="ORF">BSR29_01230</name>
</gene>
<protein>
    <recommendedName>
        <fullName evidence="4">Lipoprotein</fullName>
    </recommendedName>
</protein>
<dbReference type="PROSITE" id="PS51257">
    <property type="entry name" value="PROKAR_LIPOPROTEIN"/>
    <property type="match status" value="1"/>
</dbReference>
<evidence type="ECO:0000256" key="1">
    <source>
        <dbReference type="SAM" id="SignalP"/>
    </source>
</evidence>
<dbReference type="Proteomes" id="UP000186785">
    <property type="component" value="Unassembled WGS sequence"/>
</dbReference>
<sequence length="385" mass="43267">MKKLIRAVILGAAAISLGACGSGDSAAPTRSYSQPKSEEFEQFAETAIVRIFEQQDSDPKAPNLKVEVVLRPQAQMTRFVELLKTIKKNYGPPEKLSFKIIMPGQAEISALGTELDTDSTHWQSFTHLLGQLPATNWILETNRLSTHFLQTGQENCTPMMEDLLAQDQIASQLEISINRTQAKEYCQVNYYFLNQPETNPALGDLRRAQFQVWKQQSEAQRPDLRLSFTQKPAGSFLDTTYWVAPTYIFRGGQANPFRPTPEVPLELEEREQKIQRTQALPFQNVPTGMVAKVCEEISTEQPKLTEAGGYQINTLCGSTYNDGKHLLSYLWPLKRQTLGKLLNESLEAGIYLNARLPLHDQAVFGNVRVPAWVPGAATQNLPWEK</sequence>
<dbReference type="EMBL" id="MQSV01000001">
    <property type="protein sequence ID" value="OKL49610.1"/>
    <property type="molecule type" value="Genomic_DNA"/>
</dbReference>